<dbReference type="PANTHER" id="PTHR23513:SF11">
    <property type="entry name" value="STAPHYLOFERRIN A TRANSPORTER"/>
    <property type="match status" value="1"/>
</dbReference>
<dbReference type="PROSITE" id="PS50850">
    <property type="entry name" value="MFS"/>
    <property type="match status" value="1"/>
</dbReference>
<sequence>MKSNTSPASENPLKNTMYRFLWVTMFASDIGASMQTAGSGWLMTSLAPSPFVVSLLQVMTSLSIFLLAFPAGALADIVDRRKLFLTTQYFSLAVAIALSLLTFGGVTTSSILVVFTLLLGLGNAMSLPANLVIQTEIVPKKIALAAMTLFSVAIYIGFAVGPVLGGLVVAAAGPGMVFLLNAFSFVGIIIFLHKWHKPSESKPLPPEQVIGAIRTGLRYMRHSLHVRALLVRDFAITICGSAAISLLPLLARNEAGSNSILFGVLVGALGIGGLISGFVIVPRIKSISIEKRVAGATILYAVAMIVISFHHGLVILFVGIFAIGTSLIIITSSLNFVAYNSVSSWVRTRVVSVHQMMYWGGVAFGSIVWGIVAEIWGIPTALIAAAIGLVIGLVTSTRYKLKPLTDVDLTPSMHWYMPRVMIDIDDHAQGSVLVEMEFEIDPTRSQEFESAMNDMRSVILRDGAINWELFHDVENPSRYVMMFTSESWTEHLRHHERMTKADLATEQRAISFHIGKIPPRISHLVSEDMSKQNNKIKNENSA</sequence>
<evidence type="ECO:0000256" key="7">
    <source>
        <dbReference type="SAM" id="Phobius"/>
    </source>
</evidence>
<feature type="transmembrane region" description="Helical" evidence="7">
    <location>
        <begin position="112"/>
        <end position="133"/>
    </location>
</feature>
<accession>A0A128A4D8</accession>
<dbReference type="Pfam" id="PF05977">
    <property type="entry name" value="MFS_3"/>
    <property type="match status" value="1"/>
</dbReference>
<dbReference type="GO" id="GO:0022857">
    <property type="term" value="F:transmembrane transporter activity"/>
    <property type="evidence" value="ECO:0007669"/>
    <property type="project" value="InterPro"/>
</dbReference>
<dbReference type="Proteomes" id="UP000196239">
    <property type="component" value="Chromosome 1"/>
</dbReference>
<feature type="transmembrane region" description="Helical" evidence="7">
    <location>
        <begin position="142"/>
        <end position="161"/>
    </location>
</feature>
<feature type="transmembrane region" description="Helical" evidence="7">
    <location>
        <begin position="229"/>
        <end position="248"/>
    </location>
</feature>
<keyword evidence="4 7" id="KW-0812">Transmembrane</keyword>
<keyword evidence="10" id="KW-1185">Reference proteome</keyword>
<proteinExistence type="predicted"/>
<evidence type="ECO:0000313" key="9">
    <source>
        <dbReference type="EMBL" id="CUR52210.1"/>
    </source>
</evidence>
<evidence type="ECO:0000256" key="3">
    <source>
        <dbReference type="ARBA" id="ARBA00022475"/>
    </source>
</evidence>
<evidence type="ECO:0000256" key="4">
    <source>
        <dbReference type="ARBA" id="ARBA00022692"/>
    </source>
</evidence>
<dbReference type="InterPro" id="IPR020846">
    <property type="entry name" value="MFS_dom"/>
</dbReference>
<feature type="transmembrane region" description="Helical" evidence="7">
    <location>
        <begin position="350"/>
        <end position="369"/>
    </location>
</feature>
<evidence type="ECO:0000256" key="6">
    <source>
        <dbReference type="ARBA" id="ARBA00023136"/>
    </source>
</evidence>
<dbReference type="InterPro" id="IPR036259">
    <property type="entry name" value="MFS_trans_sf"/>
</dbReference>
<keyword evidence="6 7" id="KW-0472">Membrane</keyword>
<feature type="transmembrane region" description="Helical" evidence="7">
    <location>
        <begin position="167"/>
        <end position="192"/>
    </location>
</feature>
<feature type="domain" description="Major facilitator superfamily (MFS) profile" evidence="8">
    <location>
        <begin position="17"/>
        <end position="404"/>
    </location>
</feature>
<dbReference type="CDD" id="cd06173">
    <property type="entry name" value="MFS_MefA_like"/>
    <property type="match status" value="1"/>
</dbReference>
<dbReference type="InterPro" id="IPR010290">
    <property type="entry name" value="TM_effector"/>
</dbReference>
<feature type="transmembrane region" description="Helical" evidence="7">
    <location>
        <begin position="89"/>
        <end position="106"/>
    </location>
</feature>
<dbReference type="SUPFAM" id="SSF103473">
    <property type="entry name" value="MFS general substrate transporter"/>
    <property type="match status" value="1"/>
</dbReference>
<name>A0A128A4D8_9ARCH</name>
<evidence type="ECO:0000256" key="1">
    <source>
        <dbReference type="ARBA" id="ARBA00004651"/>
    </source>
</evidence>
<feature type="transmembrane region" description="Helical" evidence="7">
    <location>
        <begin position="20"/>
        <end position="43"/>
    </location>
</feature>
<comment type="subcellular location">
    <subcellularLocation>
        <location evidence="1">Cell membrane</location>
        <topology evidence="1">Multi-pass membrane protein</topology>
    </subcellularLocation>
</comment>
<feature type="transmembrane region" description="Helical" evidence="7">
    <location>
        <begin position="293"/>
        <end position="309"/>
    </location>
</feature>
<dbReference type="AlphaFoldDB" id="A0A128A4D8"/>
<dbReference type="Gene3D" id="1.20.1250.20">
    <property type="entry name" value="MFS general substrate transporter like domains"/>
    <property type="match status" value="1"/>
</dbReference>
<keyword evidence="2" id="KW-0813">Transport</keyword>
<gene>
    <name evidence="9" type="ORF">NDEV_1445</name>
</gene>
<keyword evidence="5 7" id="KW-1133">Transmembrane helix</keyword>
<feature type="transmembrane region" description="Helical" evidence="7">
    <location>
        <begin position="55"/>
        <end position="77"/>
    </location>
</feature>
<reference evidence="10" key="1">
    <citation type="submission" date="2015-10" db="EMBL/GenBank/DDBJ databases">
        <authorList>
            <person name="Lehtovirta-Morley L.E."/>
            <person name="Vieille C."/>
        </authorList>
    </citation>
    <scope>NUCLEOTIDE SEQUENCE [LARGE SCALE GENOMIC DNA]</scope>
</reference>
<evidence type="ECO:0000259" key="8">
    <source>
        <dbReference type="PROSITE" id="PS50850"/>
    </source>
</evidence>
<evidence type="ECO:0000256" key="5">
    <source>
        <dbReference type="ARBA" id="ARBA00022989"/>
    </source>
</evidence>
<organism evidence="9 10">
    <name type="scientific">Nitrosotalea devaniterrae</name>
    <dbReference type="NCBI Taxonomy" id="1078905"/>
    <lineage>
        <taxon>Archaea</taxon>
        <taxon>Nitrososphaerota</taxon>
        <taxon>Nitrososphaeria</taxon>
        <taxon>Nitrosotaleales</taxon>
        <taxon>Nitrosotaleaceae</taxon>
        <taxon>Nitrosotalea</taxon>
    </lineage>
</organism>
<dbReference type="EMBL" id="LN890280">
    <property type="protein sequence ID" value="CUR52210.1"/>
    <property type="molecule type" value="Genomic_DNA"/>
</dbReference>
<dbReference type="GO" id="GO:0005886">
    <property type="term" value="C:plasma membrane"/>
    <property type="evidence" value="ECO:0007669"/>
    <property type="project" value="UniProtKB-SubCell"/>
</dbReference>
<protein>
    <submittedName>
        <fullName evidence="9">Major facilitator superfamily transporter</fullName>
    </submittedName>
</protein>
<feature type="transmembrane region" description="Helical" evidence="7">
    <location>
        <begin position="315"/>
        <end position="338"/>
    </location>
</feature>
<keyword evidence="3" id="KW-1003">Cell membrane</keyword>
<dbReference type="Gene3D" id="3.30.70.100">
    <property type="match status" value="1"/>
</dbReference>
<feature type="transmembrane region" description="Helical" evidence="7">
    <location>
        <begin position="260"/>
        <end position="281"/>
    </location>
</feature>
<dbReference type="KEGG" id="ndv:NDEV_1445"/>
<dbReference type="PANTHER" id="PTHR23513">
    <property type="entry name" value="INTEGRAL MEMBRANE EFFLUX PROTEIN-RELATED"/>
    <property type="match status" value="1"/>
</dbReference>
<evidence type="ECO:0000313" key="10">
    <source>
        <dbReference type="Proteomes" id="UP000196239"/>
    </source>
</evidence>
<feature type="transmembrane region" description="Helical" evidence="7">
    <location>
        <begin position="375"/>
        <end position="394"/>
    </location>
</feature>
<evidence type="ECO:0000256" key="2">
    <source>
        <dbReference type="ARBA" id="ARBA00022448"/>
    </source>
</evidence>